<dbReference type="GO" id="GO:0003677">
    <property type="term" value="F:DNA binding"/>
    <property type="evidence" value="ECO:0007669"/>
    <property type="project" value="UniProtKB-KW"/>
</dbReference>
<keyword evidence="3" id="KW-0804">Transcription</keyword>
<proteinExistence type="predicted"/>
<keyword evidence="2" id="KW-0238">DNA-binding</keyword>
<dbReference type="SMART" id="SM00530">
    <property type="entry name" value="HTH_XRE"/>
    <property type="match status" value="1"/>
</dbReference>
<dbReference type="PANTHER" id="PTHR36511:SF6">
    <property type="entry name" value="TRANSCRIPTIONAL REGULATOR"/>
    <property type="match status" value="1"/>
</dbReference>
<dbReference type="InterPro" id="IPR052359">
    <property type="entry name" value="HTH-type_reg/antitoxin"/>
</dbReference>
<evidence type="ECO:0000256" key="1">
    <source>
        <dbReference type="ARBA" id="ARBA00023015"/>
    </source>
</evidence>
<evidence type="ECO:0000256" key="2">
    <source>
        <dbReference type="ARBA" id="ARBA00023125"/>
    </source>
</evidence>
<dbReference type="Pfam" id="PF15731">
    <property type="entry name" value="MqsA_antitoxin"/>
    <property type="match status" value="1"/>
</dbReference>
<gene>
    <name evidence="5" type="ORF">EVC35_05230</name>
</gene>
<dbReference type="InterPro" id="IPR032758">
    <property type="entry name" value="MqsA/HigA-2"/>
</dbReference>
<dbReference type="AlphaFoldDB" id="A0AAJ1R9U3"/>
<evidence type="ECO:0000313" key="5">
    <source>
        <dbReference type="EMBL" id="MDN6900406.1"/>
    </source>
</evidence>
<dbReference type="InterPro" id="IPR010982">
    <property type="entry name" value="Lambda_DNA-bd_dom_sf"/>
</dbReference>
<dbReference type="Gene3D" id="1.10.260.40">
    <property type="entry name" value="lambda repressor-like DNA-binding domains"/>
    <property type="match status" value="1"/>
</dbReference>
<protein>
    <submittedName>
        <fullName evidence="5">Helix-turn-helix domain-containing protein</fullName>
    </submittedName>
</protein>
<name>A0AAJ1R9U3_9LACO</name>
<accession>A0AAJ1R9U3</accession>
<keyword evidence="1" id="KW-0805">Transcription regulation</keyword>
<dbReference type="RefSeq" id="WP_301711158.1">
    <property type="nucleotide sequence ID" value="NZ_SDWY01000002.1"/>
</dbReference>
<dbReference type="PROSITE" id="PS50943">
    <property type="entry name" value="HTH_CROC1"/>
    <property type="match status" value="1"/>
</dbReference>
<dbReference type="CDD" id="cd00093">
    <property type="entry name" value="HTH_XRE"/>
    <property type="match status" value="1"/>
</dbReference>
<dbReference type="InterPro" id="IPR001387">
    <property type="entry name" value="Cro/C1-type_HTH"/>
</dbReference>
<dbReference type="SUPFAM" id="SSF47413">
    <property type="entry name" value="lambda repressor-like DNA-binding domains"/>
    <property type="match status" value="1"/>
</dbReference>
<reference evidence="5" key="1">
    <citation type="submission" date="2019-01" db="EMBL/GenBank/DDBJ databases">
        <title>Oenococcus sicerae UCMA17102.</title>
        <authorList>
            <person name="Cousin F.J."/>
            <person name="Le Guellec R."/>
            <person name="Cretenet M."/>
        </authorList>
    </citation>
    <scope>NUCLEOTIDE SEQUENCE</scope>
    <source>
        <strain evidence="5">UCMA17102</strain>
    </source>
</reference>
<dbReference type="PANTHER" id="PTHR36511">
    <property type="entry name" value="MERR FAMILY BACTERIAL REGULATORY PROTEIN"/>
    <property type="match status" value="1"/>
</dbReference>
<comment type="caution">
    <text evidence="5">The sequence shown here is derived from an EMBL/GenBank/DDBJ whole genome shotgun (WGS) entry which is preliminary data.</text>
</comment>
<evidence type="ECO:0000256" key="3">
    <source>
        <dbReference type="ARBA" id="ARBA00023163"/>
    </source>
</evidence>
<sequence length="114" mass="12960">MNKEDMKLLEESIGDVSKALKGDLSGISEIVHIDENTRVRHSVKVRKLNDDDFNKESLKKIRITLNMDQDNFANFMGVSVNTVKAWERGRNKPSGSSLRLLSLINRHPRLVKTA</sequence>
<feature type="domain" description="HTH cro/C1-type" evidence="4">
    <location>
        <begin position="58"/>
        <end position="102"/>
    </location>
</feature>
<evidence type="ECO:0000313" key="6">
    <source>
        <dbReference type="Proteomes" id="UP001167919"/>
    </source>
</evidence>
<organism evidence="5 6">
    <name type="scientific">Oenococcus sicerae</name>
    <dbReference type="NCBI Taxonomy" id="2203724"/>
    <lineage>
        <taxon>Bacteria</taxon>
        <taxon>Bacillati</taxon>
        <taxon>Bacillota</taxon>
        <taxon>Bacilli</taxon>
        <taxon>Lactobacillales</taxon>
        <taxon>Lactobacillaceae</taxon>
        <taxon>Oenococcus</taxon>
    </lineage>
</organism>
<dbReference type="Proteomes" id="UP001167919">
    <property type="component" value="Unassembled WGS sequence"/>
</dbReference>
<dbReference type="EMBL" id="SDWY01000002">
    <property type="protein sequence ID" value="MDN6900406.1"/>
    <property type="molecule type" value="Genomic_DNA"/>
</dbReference>
<evidence type="ECO:0000259" key="4">
    <source>
        <dbReference type="PROSITE" id="PS50943"/>
    </source>
</evidence>